<reference evidence="3 4" key="1">
    <citation type="submission" date="2019-04" db="EMBL/GenBank/DDBJ databases">
        <title>Chitiniphilus eburnea sp. nov., a novel chitinolytic bacterium isolated from aquaculture sludge.</title>
        <authorList>
            <person name="Sheng M."/>
        </authorList>
    </citation>
    <scope>NUCLEOTIDE SEQUENCE [LARGE SCALE GENOMIC DNA]</scope>
    <source>
        <strain evidence="3 4">HX-2-15</strain>
    </source>
</reference>
<dbReference type="HAMAP" id="MF_01411">
    <property type="entry name" value="LPS_assembly_LptD"/>
    <property type="match status" value="1"/>
</dbReference>
<dbReference type="OrthoDB" id="9760225at2"/>
<dbReference type="InterPro" id="IPR007543">
    <property type="entry name" value="LptD_C"/>
</dbReference>
<comment type="function">
    <text evidence="1">Together with LptE, is involved in the assembly of lipopolysaccharide (LPS) at the surface of the outer membrane.</text>
</comment>
<keyword evidence="1" id="KW-0998">Cell outer membrane</keyword>
<dbReference type="PANTHER" id="PTHR30189:SF1">
    <property type="entry name" value="LPS-ASSEMBLY PROTEIN LPTD"/>
    <property type="match status" value="1"/>
</dbReference>
<dbReference type="GO" id="GO:1990351">
    <property type="term" value="C:transporter complex"/>
    <property type="evidence" value="ECO:0007669"/>
    <property type="project" value="TreeGrafter"/>
</dbReference>
<dbReference type="EMBL" id="SUMF01000001">
    <property type="protein sequence ID" value="TJZ78930.1"/>
    <property type="molecule type" value="Genomic_DNA"/>
</dbReference>
<sequence length="729" mass="82570" precursor="true">MFAFPPLRLSALTLALLAVHAIAAEEVPEPAIQIEADEAIARSRTEAEAHGNVIIQRDTTEVRSEWAQYDSATDHLKAGDAVRMTRDGDVLTGNNLDYYLGPRRGTLDNPDYHVAQGVARADAVKLLFDGPDRYKMRSARFTTCPADRDDWYLRASTLSLDYANNVGMAYNGWIQFYGVPILYSPWLNFPLSGNRQTGFLAPSIAFDNRNGIDIQTPFYWNIAPNYDATFYPRYLTDRGTMLGAEFRYLQPSYNGQIRAERISDHKEEEDRYSISFLHRQQITPRLSMSAQVEKVSDDDYFNDFGDQVAVASQTNLPRELAFNYAGDGWSGLARWQRFQTLQSESDPVDIPYARLPQLYYSSSPHWIKGAQISLTGEYTDFSHPTKIDGQRMWVNPTITYPLLQTSYAFIKPKVGVHASYYMLNDNGNIEGDNISRVLPTFSLDSGLIFERDDTFKGWDYTQTLEPRAYYVYIPYKDQSNLPNFDSALTDFSLAQIFSENRYSGNDRINDANQITLALTTRFFEGDSGEERFNATIGQRFYFQDQRVTLDAYEKPADVQESDLLISFGGRLWRQFIANYSLQYNVNEGATARADAGLGWAPGEGRALNLRYVMNRNVSPIIEQIDISGQWPITRNWYGVARYNYSLKDHSSLEALAGLEYNAGCWALRLVAQRYVNDDSDTAEDEDKYTVTYFAMLELGGLVGLGSNPVATLRQSIPGYTDVVAPTSIK</sequence>
<proteinExistence type="inferred from homology"/>
<dbReference type="AlphaFoldDB" id="A0A4U0QCR4"/>
<dbReference type="InterPro" id="IPR050218">
    <property type="entry name" value="LptD"/>
</dbReference>
<evidence type="ECO:0000313" key="4">
    <source>
        <dbReference type="Proteomes" id="UP000310016"/>
    </source>
</evidence>
<dbReference type="Gene3D" id="2.60.450.10">
    <property type="entry name" value="Lipopolysaccharide (LPS) transport protein A like domain"/>
    <property type="match status" value="1"/>
</dbReference>
<evidence type="ECO:0000256" key="1">
    <source>
        <dbReference type="HAMAP-Rule" id="MF_01411"/>
    </source>
</evidence>
<feature type="chain" id="PRO_5021055400" description="LPS-assembly protein LptD" evidence="1">
    <location>
        <begin position="24"/>
        <end position="729"/>
    </location>
</feature>
<comment type="caution">
    <text evidence="3">The sequence shown here is derived from an EMBL/GenBank/DDBJ whole genome shotgun (WGS) entry which is preliminary data.</text>
</comment>
<keyword evidence="4" id="KW-1185">Reference proteome</keyword>
<protein>
    <recommendedName>
        <fullName evidence="1">LPS-assembly protein LptD</fullName>
    </recommendedName>
</protein>
<dbReference type="GO" id="GO:0043165">
    <property type="term" value="P:Gram-negative-bacterium-type cell outer membrane assembly"/>
    <property type="evidence" value="ECO:0007669"/>
    <property type="project" value="UniProtKB-UniRule"/>
</dbReference>
<feature type="domain" description="LptD C-terminal" evidence="2">
    <location>
        <begin position="270"/>
        <end position="636"/>
    </location>
</feature>
<feature type="signal peptide" evidence="1">
    <location>
        <begin position="1"/>
        <end position="23"/>
    </location>
</feature>
<name>A0A4U0QCR4_9NEIS</name>
<keyword evidence="1" id="KW-0472">Membrane</keyword>
<comment type="similarity">
    <text evidence="1">Belongs to the LptD family.</text>
</comment>
<evidence type="ECO:0000259" key="2">
    <source>
        <dbReference type="Pfam" id="PF04453"/>
    </source>
</evidence>
<comment type="subcellular location">
    <subcellularLocation>
        <location evidence="1">Cell outer membrane</location>
    </subcellularLocation>
</comment>
<keyword evidence="1" id="KW-0732">Signal</keyword>
<evidence type="ECO:0000313" key="3">
    <source>
        <dbReference type="EMBL" id="TJZ78930.1"/>
    </source>
</evidence>
<comment type="subunit">
    <text evidence="1">Component of the lipopolysaccharide transport and assembly complex. Interacts with LptE and LptA.</text>
</comment>
<comment type="caution">
    <text evidence="1">Lacks conserved residue(s) required for the propagation of feature annotation.</text>
</comment>
<gene>
    <name evidence="1" type="primary">lptD</name>
    <name evidence="3" type="ORF">FAZ21_01195</name>
</gene>
<organism evidence="3 4">
    <name type="scientific">Chitiniphilus eburneus</name>
    <dbReference type="NCBI Taxonomy" id="2571148"/>
    <lineage>
        <taxon>Bacteria</taxon>
        <taxon>Pseudomonadati</taxon>
        <taxon>Pseudomonadota</taxon>
        <taxon>Betaproteobacteria</taxon>
        <taxon>Neisseriales</taxon>
        <taxon>Chitinibacteraceae</taxon>
        <taxon>Chitiniphilus</taxon>
    </lineage>
</organism>
<dbReference type="GO" id="GO:0015920">
    <property type="term" value="P:lipopolysaccharide transport"/>
    <property type="evidence" value="ECO:0007669"/>
    <property type="project" value="InterPro"/>
</dbReference>
<accession>A0A4U0QCR4</accession>
<dbReference type="InterPro" id="IPR020889">
    <property type="entry name" value="LipoPS_assembly_LptD"/>
</dbReference>
<dbReference type="PANTHER" id="PTHR30189">
    <property type="entry name" value="LPS-ASSEMBLY PROTEIN"/>
    <property type="match status" value="1"/>
</dbReference>
<dbReference type="Proteomes" id="UP000310016">
    <property type="component" value="Unassembled WGS sequence"/>
</dbReference>
<dbReference type="GO" id="GO:0009279">
    <property type="term" value="C:cell outer membrane"/>
    <property type="evidence" value="ECO:0007669"/>
    <property type="project" value="UniProtKB-SubCell"/>
</dbReference>
<dbReference type="Pfam" id="PF04453">
    <property type="entry name" value="LptD"/>
    <property type="match status" value="1"/>
</dbReference>